<feature type="region of interest" description="Disordered" evidence="7">
    <location>
        <begin position="67"/>
        <end position="87"/>
    </location>
</feature>
<dbReference type="Gene3D" id="3.60.10.10">
    <property type="entry name" value="Endonuclease/exonuclease/phosphatase"/>
    <property type="match status" value="1"/>
</dbReference>
<evidence type="ECO:0000259" key="8">
    <source>
        <dbReference type="Pfam" id="PF03372"/>
    </source>
</evidence>
<dbReference type="PANTHER" id="PTHR22748">
    <property type="entry name" value="AP ENDONUCLEASE"/>
    <property type="match status" value="1"/>
</dbReference>
<evidence type="ECO:0000256" key="1">
    <source>
        <dbReference type="ARBA" id="ARBA00007092"/>
    </source>
</evidence>
<feature type="binding site" evidence="5">
    <location>
        <position position="211"/>
    </location>
    <ligand>
        <name>Mg(2+)</name>
        <dbReference type="ChEBI" id="CHEBI:18420"/>
        <label>1</label>
    </ligand>
</feature>
<dbReference type="AlphaFoldDB" id="A0A392MIF6"/>
<feature type="binding site" evidence="5">
    <location>
        <position position="317"/>
    </location>
    <ligand>
        <name>Mg(2+)</name>
        <dbReference type="ChEBI" id="CHEBI:18420"/>
        <label>1</label>
    </ligand>
</feature>
<feature type="domain" description="Endonuclease/exonuclease/phosphatase" evidence="8">
    <location>
        <begin position="188"/>
        <end position="387"/>
    </location>
</feature>
<comment type="similarity">
    <text evidence="1">Belongs to the DNA repair enzymes AP/ExoA family.</text>
</comment>
<dbReference type="Pfam" id="PF03372">
    <property type="entry name" value="Exo_endo_phos"/>
    <property type="match status" value="1"/>
</dbReference>
<evidence type="ECO:0000256" key="6">
    <source>
        <dbReference type="PIRSR" id="PIRSR604808-3"/>
    </source>
</evidence>
<reference evidence="9 10" key="1">
    <citation type="journal article" date="2018" name="Front. Plant Sci.">
        <title>Red Clover (Trifolium pratense) and Zigzag Clover (T. medium) - A Picture of Genomic Similarities and Differences.</title>
        <authorList>
            <person name="Dluhosova J."/>
            <person name="Istvanek J."/>
            <person name="Nedelnik J."/>
            <person name="Repkova J."/>
        </authorList>
    </citation>
    <scope>NUCLEOTIDE SEQUENCE [LARGE SCALE GENOMIC DNA]</scope>
    <source>
        <strain evidence="10">cv. 10/8</strain>
        <tissue evidence="9">Leaf</tissue>
    </source>
</reference>
<dbReference type="GO" id="GO:0006284">
    <property type="term" value="P:base-excision repair"/>
    <property type="evidence" value="ECO:0007669"/>
    <property type="project" value="TreeGrafter"/>
</dbReference>
<keyword evidence="3" id="KW-0378">Hydrolase</keyword>
<comment type="cofactor">
    <cofactor evidence="5">
        <name>Mg(2+)</name>
        <dbReference type="ChEBI" id="CHEBI:18420"/>
    </cofactor>
    <cofactor evidence="5">
        <name>Mn(2+)</name>
        <dbReference type="ChEBI" id="CHEBI:29035"/>
    </cofactor>
    <text evidence="5">Probably binds two magnesium or manganese ions per subunit.</text>
</comment>
<evidence type="ECO:0000256" key="3">
    <source>
        <dbReference type="ARBA" id="ARBA00022801"/>
    </source>
</evidence>
<dbReference type="InterPro" id="IPR036691">
    <property type="entry name" value="Endo/exonu/phosph_ase_sf"/>
</dbReference>
<comment type="caution">
    <text evidence="9">The sequence shown here is derived from an EMBL/GenBank/DDBJ whole genome shotgun (WGS) entry which is preliminary data.</text>
</comment>
<organism evidence="9 10">
    <name type="scientific">Trifolium medium</name>
    <dbReference type="NCBI Taxonomy" id="97028"/>
    <lineage>
        <taxon>Eukaryota</taxon>
        <taxon>Viridiplantae</taxon>
        <taxon>Streptophyta</taxon>
        <taxon>Embryophyta</taxon>
        <taxon>Tracheophyta</taxon>
        <taxon>Spermatophyta</taxon>
        <taxon>Magnoliopsida</taxon>
        <taxon>eudicotyledons</taxon>
        <taxon>Gunneridae</taxon>
        <taxon>Pentapetalae</taxon>
        <taxon>rosids</taxon>
        <taxon>fabids</taxon>
        <taxon>Fabales</taxon>
        <taxon>Fabaceae</taxon>
        <taxon>Papilionoideae</taxon>
        <taxon>50 kb inversion clade</taxon>
        <taxon>NPAAA clade</taxon>
        <taxon>Hologalegina</taxon>
        <taxon>IRL clade</taxon>
        <taxon>Trifolieae</taxon>
        <taxon>Trifolium</taxon>
    </lineage>
</organism>
<evidence type="ECO:0000256" key="2">
    <source>
        <dbReference type="ARBA" id="ARBA00022723"/>
    </source>
</evidence>
<evidence type="ECO:0000313" key="9">
    <source>
        <dbReference type="EMBL" id="MCH86865.1"/>
    </source>
</evidence>
<keyword evidence="10" id="KW-1185">Reference proteome</keyword>
<dbReference type="InterPro" id="IPR005135">
    <property type="entry name" value="Endo/exonuclease/phosphatase"/>
</dbReference>
<dbReference type="GO" id="GO:0005634">
    <property type="term" value="C:nucleus"/>
    <property type="evidence" value="ECO:0007669"/>
    <property type="project" value="TreeGrafter"/>
</dbReference>
<evidence type="ECO:0000256" key="4">
    <source>
        <dbReference type="ARBA" id="ARBA00022842"/>
    </source>
</evidence>
<dbReference type="GO" id="GO:0008311">
    <property type="term" value="F:double-stranded DNA 3'-5' DNA exonuclease activity"/>
    <property type="evidence" value="ECO:0007669"/>
    <property type="project" value="TreeGrafter"/>
</dbReference>
<dbReference type="PANTHER" id="PTHR22748:SF11">
    <property type="entry name" value="OS07G0184032 PROTEIN"/>
    <property type="match status" value="1"/>
</dbReference>
<accession>A0A392MIF6</accession>
<feature type="region of interest" description="Disordered" evidence="7">
    <location>
        <begin position="14"/>
        <end position="37"/>
    </location>
</feature>
<feature type="site" description="Transition state stabilizer" evidence="6">
    <location>
        <position position="319"/>
    </location>
</feature>
<dbReference type="InterPro" id="IPR004808">
    <property type="entry name" value="AP_endonuc_1"/>
</dbReference>
<dbReference type="Proteomes" id="UP000265520">
    <property type="component" value="Unassembled WGS sequence"/>
</dbReference>
<dbReference type="GO" id="GO:0008081">
    <property type="term" value="F:phosphoric diester hydrolase activity"/>
    <property type="evidence" value="ECO:0007669"/>
    <property type="project" value="TreeGrafter"/>
</dbReference>
<dbReference type="SUPFAM" id="SSF56219">
    <property type="entry name" value="DNase I-like"/>
    <property type="match status" value="1"/>
</dbReference>
<feature type="non-terminal residue" evidence="9">
    <location>
        <position position="1"/>
    </location>
</feature>
<feature type="binding site" evidence="5">
    <location>
        <position position="319"/>
    </location>
    <ligand>
        <name>Mg(2+)</name>
        <dbReference type="ChEBI" id="CHEBI:18420"/>
        <label>1</label>
    </ligand>
</feature>
<evidence type="ECO:0000256" key="5">
    <source>
        <dbReference type="PIRSR" id="PIRSR604808-2"/>
    </source>
</evidence>
<dbReference type="GO" id="GO:0046872">
    <property type="term" value="F:metal ion binding"/>
    <property type="evidence" value="ECO:0007669"/>
    <property type="project" value="UniProtKB-KW"/>
</dbReference>
<dbReference type="GO" id="GO:0003906">
    <property type="term" value="F:DNA-(apurinic or apyrimidinic site) endonuclease activity"/>
    <property type="evidence" value="ECO:0007669"/>
    <property type="project" value="TreeGrafter"/>
</dbReference>
<evidence type="ECO:0000313" key="10">
    <source>
        <dbReference type="Proteomes" id="UP000265520"/>
    </source>
</evidence>
<keyword evidence="4 5" id="KW-0460">Magnesium</keyword>
<name>A0A392MIF6_9FABA</name>
<keyword evidence="5" id="KW-0464">Manganese</keyword>
<dbReference type="EMBL" id="LXQA010011083">
    <property type="protein sequence ID" value="MCH86865.1"/>
    <property type="molecule type" value="Genomic_DNA"/>
</dbReference>
<protein>
    <submittedName>
        <fullName evidence="9">Cytochrome P450</fullName>
    </submittedName>
</protein>
<sequence>GQFSRGCGLSYEAVESPQDPRAQLNANSEQRPGTPVLSSGGEWMVLRSCIRENVRCVIFSSKKRTRKGRNLGEGQSAAETRDRKKTKAGGLLRHSIYSLKKVARLPSSSVETSSVASVNNDWKHWVVMHGNEQMAVEDVWGIEKAIEVKFNGDNVNMFSVLSRADKRQQAKSGGAPAGGGVDEKGVGGLEKRKEVRKLVGEKNPFIVCLQETKMHSCDDFLVSSLWGSSPYDFSFRPSVGASGGLLTIWDSTEVEVWSSVSREHVLWSHGRLVKSGEEFYLANVYSPCDSGAKQVLWDSLTERIQALDGKRVCVCGDFNAVRSVEERRSSRIGPLPMDHIPFNRFIVDNVLIDLPMSGQKYTWYKGDGTSMSRLDRFLLSEEWCLAWPNCV</sequence>
<gene>
    <name evidence="9" type="ORF">A2U01_0007725</name>
</gene>
<keyword evidence="2 5" id="KW-0479">Metal-binding</keyword>
<proteinExistence type="inferred from homology"/>
<evidence type="ECO:0000256" key="7">
    <source>
        <dbReference type="SAM" id="MobiDB-lite"/>
    </source>
</evidence>